<dbReference type="GeneID" id="110732555"/>
<evidence type="ECO:0000256" key="2">
    <source>
        <dbReference type="PROSITE-ProRule" id="PRU00176"/>
    </source>
</evidence>
<keyword evidence="1 2" id="KW-0694">RNA-binding</keyword>
<dbReference type="Pfam" id="PF00076">
    <property type="entry name" value="RRM_1"/>
    <property type="match status" value="2"/>
</dbReference>
<dbReference type="Proteomes" id="UP000596660">
    <property type="component" value="Unplaced"/>
</dbReference>
<dbReference type="CDD" id="cd00590">
    <property type="entry name" value="RRM_SF"/>
    <property type="match status" value="1"/>
</dbReference>
<dbReference type="SMR" id="A0A803L613"/>
<feature type="domain" description="RRM" evidence="4">
    <location>
        <begin position="194"/>
        <end position="273"/>
    </location>
</feature>
<reference evidence="5" key="1">
    <citation type="journal article" date="2017" name="Nature">
        <title>The genome of Chenopodium quinoa.</title>
        <authorList>
            <person name="Jarvis D.E."/>
            <person name="Ho Y.S."/>
            <person name="Lightfoot D.J."/>
            <person name="Schmoeckel S.M."/>
            <person name="Li B."/>
            <person name="Borm T.J.A."/>
            <person name="Ohyanagi H."/>
            <person name="Mineta K."/>
            <person name="Michell C.T."/>
            <person name="Saber N."/>
            <person name="Kharbatia N.M."/>
            <person name="Rupper R.R."/>
            <person name="Sharp A.R."/>
            <person name="Dally N."/>
            <person name="Boughton B.A."/>
            <person name="Woo Y.H."/>
            <person name="Gao G."/>
            <person name="Schijlen E.G.W.M."/>
            <person name="Guo X."/>
            <person name="Momin A.A."/>
            <person name="Negrao S."/>
            <person name="Al-Babili S."/>
            <person name="Gehring C."/>
            <person name="Roessner U."/>
            <person name="Jung C."/>
            <person name="Murphy K."/>
            <person name="Arold S.T."/>
            <person name="Gojobori T."/>
            <person name="van der Linden C.G."/>
            <person name="van Loo E.N."/>
            <person name="Jellen E.N."/>
            <person name="Maughan P.J."/>
            <person name="Tester M."/>
        </authorList>
    </citation>
    <scope>NUCLEOTIDE SEQUENCE [LARGE SCALE GENOMIC DNA]</scope>
    <source>
        <strain evidence="5">cv. PI 614886</strain>
    </source>
</reference>
<dbReference type="EnsemblPlants" id="AUR62007302-RA">
    <property type="protein sequence ID" value="AUR62007302-RA:cds"/>
    <property type="gene ID" value="AUR62007302"/>
</dbReference>
<reference evidence="5" key="2">
    <citation type="submission" date="2021-03" db="UniProtKB">
        <authorList>
            <consortium name="EnsemblPlants"/>
        </authorList>
    </citation>
    <scope>IDENTIFICATION</scope>
</reference>
<feature type="compositionally biased region" description="Acidic residues" evidence="3">
    <location>
        <begin position="279"/>
        <end position="288"/>
    </location>
</feature>
<evidence type="ECO:0000313" key="5">
    <source>
        <dbReference type="EnsemblPlants" id="AUR62007302-RA:cds"/>
    </source>
</evidence>
<dbReference type="KEGG" id="cqi:110732555"/>
<dbReference type="GO" id="GO:0009535">
    <property type="term" value="C:chloroplast thylakoid membrane"/>
    <property type="evidence" value="ECO:0007669"/>
    <property type="project" value="TreeGrafter"/>
</dbReference>
<name>A0A803L613_CHEQI</name>
<dbReference type="InterPro" id="IPR000504">
    <property type="entry name" value="RRM_dom"/>
</dbReference>
<dbReference type="SMART" id="SM00360">
    <property type="entry name" value="RRM"/>
    <property type="match status" value="2"/>
</dbReference>
<dbReference type="PANTHER" id="PTHR48025:SF6">
    <property type="entry name" value="RRM DOMAIN-CONTAINING PROTEIN"/>
    <property type="match status" value="1"/>
</dbReference>
<dbReference type="PANTHER" id="PTHR48025">
    <property type="entry name" value="OS02G0815200 PROTEIN"/>
    <property type="match status" value="1"/>
</dbReference>
<dbReference type="PROSITE" id="PS50102">
    <property type="entry name" value="RRM"/>
    <property type="match status" value="2"/>
</dbReference>
<keyword evidence="6" id="KW-1185">Reference proteome</keyword>
<sequence>MKVGLSMEARVATTSILFSHLHTSLPSPTLSKLPFLSKSSSPSQFHLRISNSTLSSPLKFPLYPSNTPFTRPNFELQSAVEALEEIPNETQDNNVQKRKLYVVNLPFSLSSDDLKKVFSECGTVKDVELIRNKDGKNRGYAFVTMDSGDEAQVVIDKFHSKELFGRTIRVEFAKSLKKPRPQPPAVQPVKETVYKLYVSNLQWKVRSTDLKEFFSSDFTPVSTRVVFESTPFLRSAGYGFVSFNTREDAEAALTSLDGKELMGRPVRLKFSERNSDGDATNEGEETNLDESSAVLGEKELSEDQSDKS</sequence>
<evidence type="ECO:0000259" key="4">
    <source>
        <dbReference type="PROSITE" id="PS50102"/>
    </source>
</evidence>
<gene>
    <name evidence="5" type="primary">LOC110732555</name>
</gene>
<dbReference type="Gramene" id="AUR62007302-RA">
    <property type="protein sequence ID" value="AUR62007302-RA:cds"/>
    <property type="gene ID" value="AUR62007302"/>
</dbReference>
<evidence type="ECO:0000313" key="6">
    <source>
        <dbReference type="Proteomes" id="UP000596660"/>
    </source>
</evidence>
<dbReference type="InterPro" id="IPR050502">
    <property type="entry name" value="Euk_RNA-bind_prot"/>
</dbReference>
<dbReference type="Gene3D" id="3.30.70.330">
    <property type="match status" value="2"/>
</dbReference>
<evidence type="ECO:0000256" key="1">
    <source>
        <dbReference type="ARBA" id="ARBA00022884"/>
    </source>
</evidence>
<dbReference type="InterPro" id="IPR035979">
    <property type="entry name" value="RBD_domain_sf"/>
</dbReference>
<feature type="compositionally biased region" description="Basic and acidic residues" evidence="3">
    <location>
        <begin position="296"/>
        <end position="308"/>
    </location>
</feature>
<feature type="domain" description="RRM" evidence="4">
    <location>
        <begin position="98"/>
        <end position="175"/>
    </location>
</feature>
<dbReference type="OMA" id="ENSTHYP"/>
<feature type="region of interest" description="Disordered" evidence="3">
    <location>
        <begin position="269"/>
        <end position="308"/>
    </location>
</feature>
<dbReference type="SUPFAM" id="SSF54928">
    <property type="entry name" value="RNA-binding domain, RBD"/>
    <property type="match status" value="2"/>
</dbReference>
<dbReference type="RefSeq" id="XP_021768201.1">
    <property type="nucleotide sequence ID" value="XM_021912509.1"/>
</dbReference>
<dbReference type="InterPro" id="IPR012677">
    <property type="entry name" value="Nucleotide-bd_a/b_plait_sf"/>
</dbReference>
<dbReference type="GO" id="GO:0003729">
    <property type="term" value="F:mRNA binding"/>
    <property type="evidence" value="ECO:0007669"/>
    <property type="project" value="TreeGrafter"/>
</dbReference>
<dbReference type="OrthoDB" id="439808at2759"/>
<evidence type="ECO:0000256" key="3">
    <source>
        <dbReference type="SAM" id="MobiDB-lite"/>
    </source>
</evidence>
<organism evidence="5 6">
    <name type="scientific">Chenopodium quinoa</name>
    <name type="common">Quinoa</name>
    <dbReference type="NCBI Taxonomy" id="63459"/>
    <lineage>
        <taxon>Eukaryota</taxon>
        <taxon>Viridiplantae</taxon>
        <taxon>Streptophyta</taxon>
        <taxon>Embryophyta</taxon>
        <taxon>Tracheophyta</taxon>
        <taxon>Spermatophyta</taxon>
        <taxon>Magnoliopsida</taxon>
        <taxon>eudicotyledons</taxon>
        <taxon>Gunneridae</taxon>
        <taxon>Pentapetalae</taxon>
        <taxon>Caryophyllales</taxon>
        <taxon>Chenopodiaceae</taxon>
        <taxon>Chenopodioideae</taxon>
        <taxon>Atripliceae</taxon>
        <taxon>Chenopodium</taxon>
    </lineage>
</organism>
<protein>
    <recommendedName>
        <fullName evidence="4">RRM domain-containing protein</fullName>
    </recommendedName>
</protein>
<dbReference type="AlphaFoldDB" id="A0A803L613"/>
<proteinExistence type="predicted"/>
<dbReference type="GO" id="GO:1901259">
    <property type="term" value="P:chloroplast rRNA processing"/>
    <property type="evidence" value="ECO:0007669"/>
    <property type="project" value="TreeGrafter"/>
</dbReference>
<accession>A0A803L613</accession>